<feature type="domain" description="Reverse transcriptase zinc-binding" evidence="2">
    <location>
        <begin position="7"/>
        <end position="50"/>
    </location>
</feature>
<dbReference type="Pfam" id="PF13966">
    <property type="entry name" value="zf-RVT"/>
    <property type="match status" value="1"/>
</dbReference>
<keyword evidence="1" id="KW-1133">Transmembrane helix</keyword>
<evidence type="ECO:0000313" key="4">
    <source>
        <dbReference type="Proteomes" id="UP001311915"/>
    </source>
</evidence>
<reference evidence="3 4" key="1">
    <citation type="submission" date="2023-10" db="EMBL/GenBank/DDBJ databases">
        <title>Genome-Wide Identification Analysis in wild type Solanum Pinnatisectum Reveals Some Genes Defensing Phytophthora Infestans.</title>
        <authorList>
            <person name="Sun C."/>
        </authorList>
    </citation>
    <scope>NUCLEOTIDE SEQUENCE [LARGE SCALE GENOMIC DNA]</scope>
    <source>
        <strain evidence="3">LQN</strain>
        <tissue evidence="3">Leaf</tissue>
    </source>
</reference>
<evidence type="ECO:0000256" key="1">
    <source>
        <dbReference type="SAM" id="Phobius"/>
    </source>
</evidence>
<dbReference type="EMBL" id="JAWPEI010000012">
    <property type="protein sequence ID" value="KAK4708347.1"/>
    <property type="molecule type" value="Genomic_DNA"/>
</dbReference>
<feature type="transmembrane region" description="Helical" evidence="1">
    <location>
        <begin position="82"/>
        <end position="99"/>
    </location>
</feature>
<name>A0AAV9K530_9SOLN</name>
<keyword evidence="1" id="KW-0812">Transmembrane</keyword>
<protein>
    <recommendedName>
        <fullName evidence="2">Reverse transcriptase zinc-binding domain-containing protein</fullName>
    </recommendedName>
</protein>
<gene>
    <name evidence="3" type="ORF">R3W88_029272</name>
</gene>
<keyword evidence="4" id="KW-1185">Reference proteome</keyword>
<organism evidence="3 4">
    <name type="scientific">Solanum pinnatisectum</name>
    <name type="common">tansyleaf nightshade</name>
    <dbReference type="NCBI Taxonomy" id="50273"/>
    <lineage>
        <taxon>Eukaryota</taxon>
        <taxon>Viridiplantae</taxon>
        <taxon>Streptophyta</taxon>
        <taxon>Embryophyta</taxon>
        <taxon>Tracheophyta</taxon>
        <taxon>Spermatophyta</taxon>
        <taxon>Magnoliopsida</taxon>
        <taxon>eudicotyledons</taxon>
        <taxon>Gunneridae</taxon>
        <taxon>Pentapetalae</taxon>
        <taxon>asterids</taxon>
        <taxon>lamiids</taxon>
        <taxon>Solanales</taxon>
        <taxon>Solanaceae</taxon>
        <taxon>Solanoideae</taxon>
        <taxon>Solaneae</taxon>
        <taxon>Solanum</taxon>
    </lineage>
</organism>
<dbReference type="InterPro" id="IPR026960">
    <property type="entry name" value="RVT-Znf"/>
</dbReference>
<keyword evidence="1" id="KW-0472">Membrane</keyword>
<sequence>MRKRSLRRLATIERMQKFGINIPPDCAFCGQYTETFNHLFFECRETSNIWSRVLHWMGFRRQIMNWGTEVQQMSLLARSRGGLAEITSCVFAMVVYMVWQARNYIRFQRCPFHSEVLIKDMVLHLHIRGRDIATWKAILDKLADYPV</sequence>
<evidence type="ECO:0000313" key="3">
    <source>
        <dbReference type="EMBL" id="KAK4708347.1"/>
    </source>
</evidence>
<proteinExistence type="predicted"/>
<evidence type="ECO:0000259" key="2">
    <source>
        <dbReference type="Pfam" id="PF13966"/>
    </source>
</evidence>
<comment type="caution">
    <text evidence="3">The sequence shown here is derived from an EMBL/GenBank/DDBJ whole genome shotgun (WGS) entry which is preliminary data.</text>
</comment>
<dbReference type="Proteomes" id="UP001311915">
    <property type="component" value="Unassembled WGS sequence"/>
</dbReference>
<accession>A0AAV9K530</accession>
<dbReference type="AlphaFoldDB" id="A0AAV9K530"/>